<organism evidence="2 3">
    <name type="scientific">Colletotrichum tofieldiae</name>
    <dbReference type="NCBI Taxonomy" id="708197"/>
    <lineage>
        <taxon>Eukaryota</taxon>
        <taxon>Fungi</taxon>
        <taxon>Dikarya</taxon>
        <taxon>Ascomycota</taxon>
        <taxon>Pezizomycotina</taxon>
        <taxon>Sordariomycetes</taxon>
        <taxon>Hypocreomycetidae</taxon>
        <taxon>Glomerellales</taxon>
        <taxon>Glomerellaceae</taxon>
        <taxon>Colletotrichum</taxon>
        <taxon>Colletotrichum spaethianum species complex</taxon>
    </lineage>
</organism>
<comment type="caution">
    <text evidence="2">The sequence shown here is derived from an EMBL/GenBank/DDBJ whole genome shotgun (WGS) entry which is preliminary data.</text>
</comment>
<evidence type="ECO:0000313" key="2">
    <source>
        <dbReference type="EMBL" id="KZL63458.1"/>
    </source>
</evidence>
<evidence type="ECO:0000256" key="1">
    <source>
        <dbReference type="SAM" id="MobiDB-lite"/>
    </source>
</evidence>
<reference evidence="2 3" key="1">
    <citation type="submission" date="2015-06" db="EMBL/GenBank/DDBJ databases">
        <title>Survival trade-offs in plant roots during colonization by closely related pathogenic and mutualistic fungi.</title>
        <authorList>
            <person name="Hacquard S."/>
            <person name="Kracher B."/>
            <person name="Hiruma K."/>
            <person name="Weinman A."/>
            <person name="Muench P."/>
            <person name="Garrido Oter R."/>
            <person name="Ver Loren van Themaat E."/>
            <person name="Dallerey J.-F."/>
            <person name="Damm U."/>
            <person name="Henrissat B."/>
            <person name="Lespinet O."/>
            <person name="Thon M."/>
            <person name="Kemen E."/>
            <person name="McHardy A.C."/>
            <person name="Schulze-Lefert P."/>
            <person name="O'Connell R.J."/>
        </authorList>
    </citation>
    <scope>NUCLEOTIDE SEQUENCE [LARGE SCALE GENOMIC DNA]</scope>
    <source>
        <strain evidence="2 3">0861</strain>
    </source>
</reference>
<feature type="compositionally biased region" description="Basic and acidic residues" evidence="1">
    <location>
        <begin position="47"/>
        <end position="62"/>
    </location>
</feature>
<gene>
    <name evidence="2" type="ORF">CT0861_07303</name>
</gene>
<feature type="non-terminal residue" evidence="2">
    <location>
        <position position="1"/>
    </location>
</feature>
<proteinExistence type="predicted"/>
<protein>
    <submittedName>
        <fullName evidence="2">Uncharacterized protein</fullName>
    </submittedName>
</protein>
<evidence type="ECO:0000313" key="3">
    <source>
        <dbReference type="Proteomes" id="UP000076552"/>
    </source>
</evidence>
<dbReference type="Proteomes" id="UP000076552">
    <property type="component" value="Unassembled WGS sequence"/>
</dbReference>
<accession>A0A166LFD0</accession>
<dbReference type="AlphaFoldDB" id="A0A166LFD0"/>
<feature type="region of interest" description="Disordered" evidence="1">
    <location>
        <begin position="20"/>
        <end position="62"/>
    </location>
</feature>
<name>A0A166LFD0_9PEZI</name>
<sequence>LKILASPFHSLSCFIMPSGSKSARGKVAGQPTKRKRDASDAGTLDGIQKRRADNDKSREEGREWNHQYYQGVKATELHGMGCGWCRLGTPQVPFQAPFTCDGRLEFMSGTEGKGSGCIRLCGPKDYWGISDTGASDAIFLLPFKHIEQVIILPTAVKPTGINMAYQVIIVPTGATGASAVKRQYPQIISFTWPDKAADDGLSGEVGSVADPASDTYLSILKKVMNEQLEAFQKSVVDVLEKANDDLMNGMKCVLSPPMRSNVKSKTNGNIHCLATGVLFNSESLRIYLPFNSLSKTMLVQARDLKGAKGGNGKLAAFDLLCSSTEPFYTGKDERGKEETLISFQRLDVTHFDGVRKYFKEHGIKVMLCEQMFYDYKGDQPMTGFMPMSTN</sequence>
<dbReference type="EMBL" id="LFIV01000368">
    <property type="protein sequence ID" value="KZL63458.1"/>
    <property type="molecule type" value="Genomic_DNA"/>
</dbReference>
<keyword evidence="3" id="KW-1185">Reference proteome</keyword>